<proteinExistence type="inferred from homology"/>
<keyword evidence="6" id="KW-0378">Hydrolase</keyword>
<evidence type="ECO:0000259" key="12">
    <source>
        <dbReference type="PROSITE" id="PS00028"/>
    </source>
</evidence>
<dbReference type="Pfam" id="PF21634">
    <property type="entry name" value="MOV-10_beta-barrel"/>
    <property type="match status" value="1"/>
</dbReference>
<comment type="caution">
    <text evidence="13">The sequence shown here is derived from an EMBL/GenBank/DDBJ whole genome shotgun (WGS) entry which is preliminary data.</text>
</comment>
<dbReference type="AlphaFoldDB" id="A0A8H7XPE6"/>
<dbReference type="GO" id="GO:0032574">
    <property type="term" value="F:5'-3' RNA helicase activity"/>
    <property type="evidence" value="ECO:0007669"/>
    <property type="project" value="InterPro"/>
</dbReference>
<evidence type="ECO:0000256" key="7">
    <source>
        <dbReference type="ARBA" id="ARBA00022806"/>
    </source>
</evidence>
<evidence type="ECO:0000256" key="1">
    <source>
        <dbReference type="ARBA" id="ARBA00004331"/>
    </source>
</evidence>
<dbReference type="PANTHER" id="PTHR45418">
    <property type="entry name" value="CANCER/TESTIS ANTIGEN 55"/>
    <property type="match status" value="1"/>
</dbReference>
<comment type="subcellular location">
    <subcellularLocation>
        <location evidence="1">Cytoplasm</location>
        <location evidence="1">Cytoplasmic ribonucleoprotein granule</location>
    </subcellularLocation>
</comment>
<dbReference type="InterPro" id="IPR041677">
    <property type="entry name" value="DNA2/NAM7_AAA_11"/>
</dbReference>
<evidence type="ECO:0000256" key="3">
    <source>
        <dbReference type="ARBA" id="ARBA00012552"/>
    </source>
</evidence>
<evidence type="ECO:0000256" key="4">
    <source>
        <dbReference type="ARBA" id="ARBA00022490"/>
    </source>
</evidence>
<keyword evidence="4" id="KW-0963">Cytoplasm</keyword>
<dbReference type="InterPro" id="IPR041679">
    <property type="entry name" value="DNA2/NAM7-like_C"/>
</dbReference>
<evidence type="ECO:0000256" key="5">
    <source>
        <dbReference type="ARBA" id="ARBA00022741"/>
    </source>
</evidence>
<dbReference type="OrthoDB" id="6513042at2759"/>
<evidence type="ECO:0000256" key="8">
    <source>
        <dbReference type="ARBA" id="ARBA00022840"/>
    </source>
</evidence>
<keyword evidence="5" id="KW-0547">Nucleotide-binding</keyword>
<organism evidence="13">
    <name type="scientific">Psilocybe cubensis</name>
    <name type="common">Psychedelic mushroom</name>
    <name type="synonym">Stropharia cubensis</name>
    <dbReference type="NCBI Taxonomy" id="181762"/>
    <lineage>
        <taxon>Eukaryota</taxon>
        <taxon>Fungi</taxon>
        <taxon>Dikarya</taxon>
        <taxon>Basidiomycota</taxon>
        <taxon>Agaricomycotina</taxon>
        <taxon>Agaricomycetes</taxon>
        <taxon>Agaricomycetidae</taxon>
        <taxon>Agaricales</taxon>
        <taxon>Agaricineae</taxon>
        <taxon>Strophariaceae</taxon>
        <taxon>Psilocybe</taxon>
    </lineage>
</organism>
<dbReference type="EC" id="3.6.4.13" evidence="3"/>
<protein>
    <recommendedName>
        <fullName evidence="3">RNA helicase</fullName>
        <ecNumber evidence="3">3.6.4.13</ecNumber>
    </recommendedName>
</protein>
<accession>A0A8H7XPE6</accession>
<evidence type="ECO:0000256" key="10">
    <source>
        <dbReference type="ARBA" id="ARBA00023158"/>
    </source>
</evidence>
<evidence type="ECO:0000256" key="6">
    <source>
        <dbReference type="ARBA" id="ARBA00022801"/>
    </source>
</evidence>
<dbReference type="InterPro" id="IPR026122">
    <property type="entry name" value="MOV-10/SDE3_DEXXQ/H-box"/>
</dbReference>
<keyword evidence="9" id="KW-0694">RNA-binding</keyword>
<dbReference type="InterPro" id="IPR049080">
    <property type="entry name" value="MOV-10-like_beta-barrel"/>
</dbReference>
<keyword evidence="8" id="KW-0067">ATP-binding</keyword>
<feature type="domain" description="C2H2-type" evidence="12">
    <location>
        <begin position="28"/>
        <end position="50"/>
    </location>
</feature>
<name>A0A8H7XPE6_PSICU</name>
<dbReference type="FunFam" id="3.40.50.300:FF:000608">
    <property type="entry name" value="Mov10 RISC complex RNA helicase"/>
    <property type="match status" value="1"/>
</dbReference>
<dbReference type="Gene3D" id="3.40.50.300">
    <property type="entry name" value="P-loop containing nucleotide triphosphate hydrolases"/>
    <property type="match status" value="2"/>
</dbReference>
<dbReference type="SMART" id="SM00451">
    <property type="entry name" value="ZnF_U1"/>
    <property type="match status" value="2"/>
</dbReference>
<keyword evidence="10" id="KW-0943">RNA-mediated gene silencing</keyword>
<dbReference type="CDD" id="cd18038">
    <property type="entry name" value="DEXXQc_Helz-like"/>
    <property type="match status" value="1"/>
</dbReference>
<dbReference type="SUPFAM" id="SSF52540">
    <property type="entry name" value="P-loop containing nucleoside triphosphate hydrolases"/>
    <property type="match status" value="1"/>
</dbReference>
<dbReference type="InterPro" id="IPR047187">
    <property type="entry name" value="SF1_C_Upf1"/>
</dbReference>
<dbReference type="GO" id="GO:0003723">
    <property type="term" value="F:RNA binding"/>
    <property type="evidence" value="ECO:0007669"/>
    <property type="project" value="UniProtKB-KW"/>
</dbReference>
<evidence type="ECO:0000256" key="9">
    <source>
        <dbReference type="ARBA" id="ARBA00022884"/>
    </source>
</evidence>
<evidence type="ECO:0000256" key="11">
    <source>
        <dbReference type="ARBA" id="ARBA00047984"/>
    </source>
</evidence>
<dbReference type="GO" id="GO:0005524">
    <property type="term" value="F:ATP binding"/>
    <property type="evidence" value="ECO:0007669"/>
    <property type="project" value="UniProtKB-KW"/>
</dbReference>
<comment type="similarity">
    <text evidence="2">Belongs to the DNA2/NAM7 helicase family. SDE3 subfamily.</text>
</comment>
<dbReference type="PANTHER" id="PTHR45418:SF1">
    <property type="entry name" value="CANCER_TESTIS ANTIGEN 55"/>
    <property type="match status" value="1"/>
</dbReference>
<evidence type="ECO:0000256" key="2">
    <source>
        <dbReference type="ARBA" id="ARBA00005601"/>
    </source>
</evidence>
<keyword evidence="7" id="KW-0347">Helicase</keyword>
<sequence length="997" mass="111862">MAGNCPNVLAQGTCSDSNCKFSHTITTCETCNLVFEDSDAYEIHLSDKKHQSRVSGSSVVSHCIICVANITGGEKGWQVHITGKRHATQAITKGLSPSIEPQAAITTAKNTFCDLCQAMVYNAHWNAHIRKEQHTSRESFMRYRSALEDAEADKNDVIVEGSFDFDFVDPTAAAAGVHLYANVKTTVIHGRCELYELRLASTQGTRTIIPSFSAEIRGTSRSVTTQTALTVVVTLRQGYIGRYEDRLEFVFRDTRLRKYFIISRTLKAIVGYKEDHETLRPSAPYIPRTRSAYKPISNVVEGVKPPALSAVKYVVRLPRAEIPHQLQIMLSGSESTHRLMNNIKKIFMPSSLNSDTYGRHFKNLLWVEEYKMEQDLERYDIPNASLAKYNTYYYLRVPGLAEKRPSVLVGDLILVQERGSRDGRWFEGHVHIVRQEEVGLRFHGSFTQYPEGKLFHVRFKLNRIPTRRQHQAMDSVFTEDRVLFPRVTHITPGPARRPASLGMKLFNPLINTNPPQLQAVASIVSMRRGSPPFVVFGPPGTGKTITIIEAIMQLLEADPEAKILACAPSNSAADLIASRLQERRLKDTQLFRFYAASRFKNQVPDALLPYTAMSNGHFTVPSMQRMRSFRVVVSTCVSASFSAGIGMARGHFTHIFIDEAGQAMEPEAFVSIKTMADSNTNIVLSGDPKQLGPIVRSSIARALGLEKSYLERLMDSEPYDLKNSYGKSVVKLVKNFRSHDAILKFPNQTFYENELQACAEASVINTYTDSQYLPSKKFPVVFHSVAGKDDRESSSPSFFNIDEITQVKSYVQKLKSDRAFRTADKDIGIIAPYHAQCVKLRAALRSVADDIKIGSVEEFQGQERKVVIISTVRSSKEFVEYDLKHTLGFVANPRRFNVAITRAQALLIIIGDPQVLSLDPLWRSFLNYIYLNGGWIGPDIPWDPNTAVDEAGGYDKAIRQNASIDMDAFARRIEGLALAEVDEDLDANVDRPWRDVE</sequence>
<dbReference type="CDD" id="cd18808">
    <property type="entry name" value="SF1_C_Upf1"/>
    <property type="match status" value="1"/>
</dbReference>
<dbReference type="InterPro" id="IPR013087">
    <property type="entry name" value="Znf_C2H2_type"/>
</dbReference>
<comment type="catalytic activity">
    <reaction evidence="11">
        <text>ATP + H2O = ADP + phosphate + H(+)</text>
        <dbReference type="Rhea" id="RHEA:13065"/>
        <dbReference type="ChEBI" id="CHEBI:15377"/>
        <dbReference type="ChEBI" id="CHEBI:15378"/>
        <dbReference type="ChEBI" id="CHEBI:30616"/>
        <dbReference type="ChEBI" id="CHEBI:43474"/>
        <dbReference type="ChEBI" id="CHEBI:456216"/>
        <dbReference type="EC" id="3.6.4.13"/>
    </reaction>
</comment>
<dbReference type="InterPro" id="IPR003604">
    <property type="entry name" value="Matrin/U1-like-C_Znf_C2H2"/>
</dbReference>
<gene>
    <name evidence="13" type="ORF">JR316_011418</name>
</gene>
<dbReference type="PROSITE" id="PS00028">
    <property type="entry name" value="ZINC_FINGER_C2H2_1"/>
    <property type="match status" value="1"/>
</dbReference>
<dbReference type="Pfam" id="PF13086">
    <property type="entry name" value="AAA_11"/>
    <property type="match status" value="2"/>
</dbReference>
<dbReference type="InterPro" id="IPR027417">
    <property type="entry name" value="P-loop_NTPase"/>
</dbReference>
<dbReference type="GO" id="GO:0008270">
    <property type="term" value="F:zinc ion binding"/>
    <property type="evidence" value="ECO:0007669"/>
    <property type="project" value="InterPro"/>
</dbReference>
<evidence type="ECO:0000313" key="13">
    <source>
        <dbReference type="EMBL" id="KAG5163636.1"/>
    </source>
</evidence>
<dbReference type="GO" id="GO:0016787">
    <property type="term" value="F:hydrolase activity"/>
    <property type="evidence" value="ECO:0007669"/>
    <property type="project" value="UniProtKB-KW"/>
</dbReference>
<reference evidence="13" key="1">
    <citation type="submission" date="2021-02" db="EMBL/GenBank/DDBJ databases">
        <title>Psilocybe cubensis genome.</title>
        <authorList>
            <person name="Mckernan K.J."/>
            <person name="Crawford S."/>
            <person name="Trippe A."/>
            <person name="Kane L.T."/>
            <person name="Mclaughlin S."/>
        </authorList>
    </citation>
    <scope>NUCLEOTIDE SEQUENCE [LARGE SCALE GENOMIC DNA]</scope>
    <source>
        <strain evidence="13">MGC-MH-2018</strain>
    </source>
</reference>
<dbReference type="GO" id="GO:0036464">
    <property type="term" value="C:cytoplasmic ribonucleoprotein granule"/>
    <property type="evidence" value="ECO:0007669"/>
    <property type="project" value="UniProtKB-SubCell"/>
</dbReference>
<dbReference type="GO" id="GO:0031047">
    <property type="term" value="P:regulatory ncRNA-mediated gene silencing"/>
    <property type="evidence" value="ECO:0007669"/>
    <property type="project" value="UniProtKB-KW"/>
</dbReference>
<dbReference type="Pfam" id="PF13087">
    <property type="entry name" value="AAA_12"/>
    <property type="match status" value="1"/>
</dbReference>
<dbReference type="EMBL" id="JAFIQS010000014">
    <property type="protein sequence ID" value="KAG5163636.1"/>
    <property type="molecule type" value="Genomic_DNA"/>
</dbReference>